<evidence type="ECO:0000259" key="1">
    <source>
        <dbReference type="SMART" id="SM00642"/>
    </source>
</evidence>
<gene>
    <name evidence="2" type="ORF">H9841_12130</name>
</gene>
<dbReference type="Gene3D" id="3.20.20.80">
    <property type="entry name" value="Glycosidases"/>
    <property type="match status" value="1"/>
</dbReference>
<protein>
    <submittedName>
        <fullName evidence="2">Amylosucrase</fullName>
    </submittedName>
</protein>
<dbReference type="InterPro" id="IPR017853">
    <property type="entry name" value="GH"/>
</dbReference>
<dbReference type="InterPro" id="IPR044077">
    <property type="entry name" value="Amylosucrase"/>
</dbReference>
<dbReference type="Gene3D" id="3.90.400.10">
    <property type="entry name" value="Oligo-1,6-glucosidase, Domain 2"/>
    <property type="match status" value="1"/>
</dbReference>
<evidence type="ECO:0000313" key="2">
    <source>
        <dbReference type="EMBL" id="HIY22634.1"/>
    </source>
</evidence>
<feature type="domain" description="Glycosyl hydrolase family 13 catalytic" evidence="1">
    <location>
        <begin position="57"/>
        <end position="493"/>
    </location>
</feature>
<dbReference type="SMART" id="SM00642">
    <property type="entry name" value="Aamy"/>
    <property type="match status" value="1"/>
</dbReference>
<accession>A0A9D1YAC5</accession>
<dbReference type="Gene3D" id="2.60.40.1180">
    <property type="entry name" value="Golgi alpha-mannosidase II"/>
    <property type="match status" value="1"/>
</dbReference>
<dbReference type="CDD" id="cd11324">
    <property type="entry name" value="AmyAc_Amylosucrase"/>
    <property type="match status" value="1"/>
</dbReference>
<dbReference type="SUPFAM" id="SSF51445">
    <property type="entry name" value="(Trans)glycosidases"/>
    <property type="match status" value="1"/>
</dbReference>
<sequence length="594" mass="67966">MWNLFVSLYGRNEEAFSYFLGMLERSLDQRKPVLRQQDEKRLGDPDWCRSSRMLGMMLYPSCFAGTLRGVEEKLPYLKECGINYLHLMPLLDSPEGKSDGGYAVSDFRKVRPDLGTMEDLEALADACRGEGIALCLDFVLNHTSEEHPWAKAARAGDPVARSRYFFYDNWDIPNQFERTVPQVFPTTAPGNFTYLPDCNQVVMTSFYPFQWDLNYSNPMVFNDMTENLLYLANRGMDVIRLDAVPYIWKQLGTNCRNLPQVHTLVRLIHLACQVVCPGVLLLGEVVMEPAKVAPYFGTPERPECDMLYNVTTMCTTWHTVATRDVGLLRHQMEQVFALPRSYLFQNYLRCHDDIGWGLDYSWLARWQGEEEVPHKKYLNDWFTGRWPGSWSRGELYNDDPRLGDARLCGTTASLCGVESALDSGDPDALERAIRCDWMLHAWMFSQSGIPVLYSGDELGQLNDYHYHGDPAKFDDSRYVHRGSFQWDQAALCRDESTVPGRMFQALRRLEIIRGREQVFRADAEVTLLDAGNRCVLAICRRYGGEELIALFNFSEHPQDAWCPAGSMTDLVSGQKLEGGSLNLPGYGFLWMKRS</sequence>
<organism evidence="2 3">
    <name type="scientific">Candidatus Flavonifractor merdigallinarum</name>
    <dbReference type="NCBI Taxonomy" id="2838589"/>
    <lineage>
        <taxon>Bacteria</taxon>
        <taxon>Bacillati</taxon>
        <taxon>Bacillota</taxon>
        <taxon>Clostridia</taxon>
        <taxon>Eubacteriales</taxon>
        <taxon>Oscillospiraceae</taxon>
        <taxon>Flavonifractor</taxon>
    </lineage>
</organism>
<comment type="caution">
    <text evidence="2">The sequence shown here is derived from an EMBL/GenBank/DDBJ whole genome shotgun (WGS) entry which is preliminary data.</text>
</comment>
<evidence type="ECO:0000313" key="3">
    <source>
        <dbReference type="Proteomes" id="UP000823868"/>
    </source>
</evidence>
<dbReference type="InterPro" id="IPR045857">
    <property type="entry name" value="O16G_dom_2"/>
</dbReference>
<dbReference type="InterPro" id="IPR006047">
    <property type="entry name" value="GH13_cat_dom"/>
</dbReference>
<dbReference type="GO" id="GO:0005975">
    <property type="term" value="P:carbohydrate metabolic process"/>
    <property type="evidence" value="ECO:0007669"/>
    <property type="project" value="InterPro"/>
</dbReference>
<proteinExistence type="predicted"/>
<dbReference type="EMBL" id="DXDX01000218">
    <property type="protein sequence ID" value="HIY22634.1"/>
    <property type="molecule type" value="Genomic_DNA"/>
</dbReference>
<dbReference type="Gene3D" id="1.10.1740.10">
    <property type="match status" value="1"/>
</dbReference>
<dbReference type="Proteomes" id="UP000823868">
    <property type="component" value="Unassembled WGS sequence"/>
</dbReference>
<reference evidence="2" key="1">
    <citation type="journal article" date="2021" name="PeerJ">
        <title>Extensive microbial diversity within the chicken gut microbiome revealed by metagenomics and culture.</title>
        <authorList>
            <person name="Gilroy R."/>
            <person name="Ravi A."/>
            <person name="Getino M."/>
            <person name="Pursley I."/>
            <person name="Horton D.L."/>
            <person name="Alikhan N.F."/>
            <person name="Baker D."/>
            <person name="Gharbi K."/>
            <person name="Hall N."/>
            <person name="Watson M."/>
            <person name="Adriaenssens E.M."/>
            <person name="Foster-Nyarko E."/>
            <person name="Jarju S."/>
            <person name="Secka A."/>
            <person name="Antonio M."/>
            <person name="Oren A."/>
            <person name="Chaudhuri R.R."/>
            <person name="La Ragione R."/>
            <person name="Hildebrand F."/>
            <person name="Pallen M.J."/>
        </authorList>
    </citation>
    <scope>NUCLEOTIDE SEQUENCE</scope>
    <source>
        <strain evidence="2">ChiBcec16_6824</strain>
    </source>
</reference>
<dbReference type="InterPro" id="IPR013780">
    <property type="entry name" value="Glyco_hydro_b"/>
</dbReference>
<dbReference type="SUPFAM" id="SSF51011">
    <property type="entry name" value="Glycosyl hydrolase domain"/>
    <property type="match status" value="1"/>
</dbReference>
<dbReference type="Pfam" id="PF00128">
    <property type="entry name" value="Alpha-amylase"/>
    <property type="match status" value="1"/>
</dbReference>
<name>A0A9D1YAC5_9FIRM</name>
<reference evidence="2" key="2">
    <citation type="submission" date="2021-04" db="EMBL/GenBank/DDBJ databases">
        <authorList>
            <person name="Gilroy R."/>
        </authorList>
    </citation>
    <scope>NUCLEOTIDE SEQUENCE</scope>
    <source>
        <strain evidence="2">ChiBcec16_6824</strain>
    </source>
</reference>
<dbReference type="PANTHER" id="PTHR10357">
    <property type="entry name" value="ALPHA-AMYLASE FAMILY MEMBER"/>
    <property type="match status" value="1"/>
</dbReference>
<dbReference type="PANTHER" id="PTHR10357:SF213">
    <property type="entry name" value="ALPHA AMYLASE CATALYTIC REGION"/>
    <property type="match status" value="1"/>
</dbReference>
<dbReference type="GO" id="GO:0047669">
    <property type="term" value="F:amylosucrase activity"/>
    <property type="evidence" value="ECO:0007669"/>
    <property type="project" value="InterPro"/>
</dbReference>
<dbReference type="AlphaFoldDB" id="A0A9D1YAC5"/>